<keyword evidence="2" id="KW-1185">Reference proteome</keyword>
<dbReference type="AlphaFoldDB" id="A0A8I2YD77"/>
<organism evidence="1 2">
    <name type="scientific">Boletus reticuloceps</name>
    <dbReference type="NCBI Taxonomy" id="495285"/>
    <lineage>
        <taxon>Eukaryota</taxon>
        <taxon>Fungi</taxon>
        <taxon>Dikarya</taxon>
        <taxon>Basidiomycota</taxon>
        <taxon>Agaricomycotina</taxon>
        <taxon>Agaricomycetes</taxon>
        <taxon>Agaricomycetidae</taxon>
        <taxon>Boletales</taxon>
        <taxon>Boletineae</taxon>
        <taxon>Boletaceae</taxon>
        <taxon>Boletoideae</taxon>
        <taxon>Boletus</taxon>
    </lineage>
</organism>
<reference evidence="1" key="1">
    <citation type="submission" date="2021-03" db="EMBL/GenBank/DDBJ databases">
        <title>Evolutionary innovations through gain and loss of genes in the ectomycorrhizal Boletales.</title>
        <authorList>
            <person name="Wu G."/>
            <person name="Miyauchi S."/>
            <person name="Morin E."/>
            <person name="Yang Z.-L."/>
            <person name="Xu J."/>
            <person name="Martin F.M."/>
        </authorList>
    </citation>
    <scope>NUCLEOTIDE SEQUENCE</scope>
    <source>
        <strain evidence="1">BR01</strain>
    </source>
</reference>
<dbReference type="EMBL" id="JAGFBS010000067">
    <property type="protein sequence ID" value="KAG6369748.1"/>
    <property type="molecule type" value="Genomic_DNA"/>
</dbReference>
<comment type="caution">
    <text evidence="1">The sequence shown here is derived from an EMBL/GenBank/DDBJ whole genome shotgun (WGS) entry which is preliminary data.</text>
</comment>
<proteinExistence type="predicted"/>
<evidence type="ECO:0000313" key="2">
    <source>
        <dbReference type="Proteomes" id="UP000683000"/>
    </source>
</evidence>
<protein>
    <submittedName>
        <fullName evidence="1">Uncharacterized protein</fullName>
    </submittedName>
</protein>
<sequence>MPRLAHTYPLAKNRCGHCNQGFPTQMRRHISHSPRCQAAVLQKLALRDTAEGEPGHASSIQGVKTYTDDVDPDADLEPEFFASHEEDLDDHHKSVHLELEHEGDLVHDNNDHEACRRFAHKFDEGQAGDVLGSAKTAFESMKDLQDTSGQCAYALFADHDEWELADWLVNNVNQGATDKFLKLGIMSHINPCGNQHLRLL</sequence>
<gene>
    <name evidence="1" type="ORF">JVT61DRAFT_13618</name>
</gene>
<dbReference type="OrthoDB" id="2679862at2759"/>
<dbReference type="Proteomes" id="UP000683000">
    <property type="component" value="Unassembled WGS sequence"/>
</dbReference>
<evidence type="ECO:0000313" key="1">
    <source>
        <dbReference type="EMBL" id="KAG6369748.1"/>
    </source>
</evidence>
<accession>A0A8I2YD77</accession>
<name>A0A8I2YD77_9AGAM</name>